<gene>
    <name evidence="2" type="ORF">TVY486_0903080</name>
</gene>
<reference evidence="2" key="1">
    <citation type="journal article" date="2012" name="Proc. Natl. Acad. Sci. U.S.A.">
        <title>Antigenic diversity is generated by distinct evolutionary mechanisms in African trypanosome species.</title>
        <authorList>
            <person name="Jackson A.P."/>
            <person name="Berry A."/>
            <person name="Aslett M."/>
            <person name="Allison H.C."/>
            <person name="Burton P."/>
            <person name="Vavrova-Anderson J."/>
            <person name="Brown R."/>
            <person name="Browne H."/>
            <person name="Corton N."/>
            <person name="Hauser H."/>
            <person name="Gamble J."/>
            <person name="Gilderthorp R."/>
            <person name="Marcello L."/>
            <person name="McQuillan J."/>
            <person name="Otto T.D."/>
            <person name="Quail M.A."/>
            <person name="Sanders M.J."/>
            <person name="van Tonder A."/>
            <person name="Ginger M.L."/>
            <person name="Field M.C."/>
            <person name="Barry J.D."/>
            <person name="Hertz-Fowler C."/>
            <person name="Berriman M."/>
        </authorList>
    </citation>
    <scope>NUCLEOTIDE SEQUENCE</scope>
    <source>
        <strain evidence="2">Y486</strain>
    </source>
</reference>
<organism evidence="2">
    <name type="scientific">Trypanosoma vivax (strain Y486)</name>
    <dbReference type="NCBI Taxonomy" id="1055687"/>
    <lineage>
        <taxon>Eukaryota</taxon>
        <taxon>Discoba</taxon>
        <taxon>Euglenozoa</taxon>
        <taxon>Kinetoplastea</taxon>
        <taxon>Metakinetoplastina</taxon>
        <taxon>Trypanosomatida</taxon>
        <taxon>Trypanosomatidae</taxon>
        <taxon>Trypanosoma</taxon>
        <taxon>Duttonella</taxon>
    </lineage>
</organism>
<feature type="region of interest" description="Disordered" evidence="1">
    <location>
        <begin position="77"/>
        <end position="99"/>
    </location>
</feature>
<dbReference type="VEuPathDB" id="TriTrypDB:TvY486_0903080"/>
<name>G0U2I4_TRYVY</name>
<evidence type="ECO:0000256" key="1">
    <source>
        <dbReference type="SAM" id="MobiDB-lite"/>
    </source>
</evidence>
<proteinExistence type="predicted"/>
<dbReference type="EMBL" id="HE573025">
    <property type="protein sequence ID" value="CCC50487.1"/>
    <property type="molecule type" value="Genomic_DNA"/>
</dbReference>
<sequence length="113" mass="12578">MFGHPSPVPTAGAIVKMLLSVNVSKTKPSIDARTQVEMHQSKVLCHTCAVTYHRNIHFFVIIFSLVVVRRSSLMDARQQNHQPQLTAETQTGRGETTGHSVTSRCLWSIHSVI</sequence>
<dbReference type="AlphaFoldDB" id="G0U2I4"/>
<protein>
    <submittedName>
        <fullName evidence="2">Uncharacterized protein</fullName>
    </submittedName>
</protein>
<accession>G0U2I4</accession>
<evidence type="ECO:0000313" key="2">
    <source>
        <dbReference type="EMBL" id="CCC50487.1"/>
    </source>
</evidence>